<reference evidence="1" key="1">
    <citation type="submission" date="2014-11" db="EMBL/GenBank/DDBJ databases">
        <authorList>
            <person name="Amaro Gonzalez C."/>
        </authorList>
    </citation>
    <scope>NUCLEOTIDE SEQUENCE</scope>
</reference>
<dbReference type="EMBL" id="GBXM01065521">
    <property type="protein sequence ID" value="JAH43056.1"/>
    <property type="molecule type" value="Transcribed_RNA"/>
</dbReference>
<reference evidence="1" key="2">
    <citation type="journal article" date="2015" name="Fish Shellfish Immunol.">
        <title>Early steps in the European eel (Anguilla anguilla)-Vibrio vulnificus interaction in the gills: Role of the RtxA13 toxin.</title>
        <authorList>
            <person name="Callol A."/>
            <person name="Pajuelo D."/>
            <person name="Ebbesson L."/>
            <person name="Teles M."/>
            <person name="MacKenzie S."/>
            <person name="Amaro C."/>
        </authorList>
    </citation>
    <scope>NUCLEOTIDE SEQUENCE</scope>
</reference>
<sequence length="34" mass="3927">MKPVQRGLKHDKAKILSLCEKYISFAEHHSCSKL</sequence>
<accession>A0A0E9SP15</accession>
<evidence type="ECO:0000313" key="1">
    <source>
        <dbReference type="EMBL" id="JAH43056.1"/>
    </source>
</evidence>
<proteinExistence type="predicted"/>
<name>A0A0E9SP15_ANGAN</name>
<protein>
    <submittedName>
        <fullName evidence="1">Uncharacterized protein</fullName>
    </submittedName>
</protein>
<organism evidence="1">
    <name type="scientific">Anguilla anguilla</name>
    <name type="common">European freshwater eel</name>
    <name type="synonym">Muraena anguilla</name>
    <dbReference type="NCBI Taxonomy" id="7936"/>
    <lineage>
        <taxon>Eukaryota</taxon>
        <taxon>Metazoa</taxon>
        <taxon>Chordata</taxon>
        <taxon>Craniata</taxon>
        <taxon>Vertebrata</taxon>
        <taxon>Euteleostomi</taxon>
        <taxon>Actinopterygii</taxon>
        <taxon>Neopterygii</taxon>
        <taxon>Teleostei</taxon>
        <taxon>Anguilliformes</taxon>
        <taxon>Anguillidae</taxon>
        <taxon>Anguilla</taxon>
    </lineage>
</organism>
<dbReference type="AlphaFoldDB" id="A0A0E9SP15"/>